<dbReference type="SUPFAM" id="SSF48452">
    <property type="entry name" value="TPR-like"/>
    <property type="match status" value="1"/>
</dbReference>
<dbReference type="InterPro" id="IPR016032">
    <property type="entry name" value="Sig_transdc_resp-reg_C-effctor"/>
</dbReference>
<dbReference type="PRINTS" id="PR00038">
    <property type="entry name" value="HTHLUXR"/>
</dbReference>
<dbReference type="PRINTS" id="PR00364">
    <property type="entry name" value="DISEASERSIST"/>
</dbReference>
<protein>
    <submittedName>
        <fullName evidence="2">LuxR C-terminal-related transcriptional regulator</fullName>
    </submittedName>
</protein>
<dbReference type="InterPro" id="IPR058852">
    <property type="entry name" value="HTH_77"/>
</dbReference>
<dbReference type="PANTHER" id="PTHR47691">
    <property type="entry name" value="REGULATOR-RELATED"/>
    <property type="match status" value="1"/>
</dbReference>
<dbReference type="Pfam" id="PF25872">
    <property type="entry name" value="HTH_77"/>
    <property type="match status" value="1"/>
</dbReference>
<organism evidence="2 3">
    <name type="scientific">Amycolatopsis pigmentata</name>
    <dbReference type="NCBI Taxonomy" id="450801"/>
    <lineage>
        <taxon>Bacteria</taxon>
        <taxon>Bacillati</taxon>
        <taxon>Actinomycetota</taxon>
        <taxon>Actinomycetes</taxon>
        <taxon>Pseudonocardiales</taxon>
        <taxon>Pseudonocardiaceae</taxon>
        <taxon>Amycolatopsis</taxon>
    </lineage>
</organism>
<evidence type="ECO:0000313" key="3">
    <source>
        <dbReference type="Proteomes" id="UP001597417"/>
    </source>
</evidence>
<dbReference type="SUPFAM" id="SSF52540">
    <property type="entry name" value="P-loop containing nucleoside triphosphate hydrolases"/>
    <property type="match status" value="1"/>
</dbReference>
<dbReference type="Pfam" id="PF13401">
    <property type="entry name" value="AAA_22"/>
    <property type="match status" value="1"/>
</dbReference>
<dbReference type="RefSeq" id="WP_378270697.1">
    <property type="nucleotide sequence ID" value="NZ_JBHUKR010000023.1"/>
</dbReference>
<dbReference type="InterPro" id="IPR011990">
    <property type="entry name" value="TPR-like_helical_dom_sf"/>
</dbReference>
<keyword evidence="3" id="KW-1185">Reference proteome</keyword>
<evidence type="ECO:0000259" key="1">
    <source>
        <dbReference type="PROSITE" id="PS50043"/>
    </source>
</evidence>
<dbReference type="Gene3D" id="1.25.40.10">
    <property type="entry name" value="Tetratricopeptide repeat domain"/>
    <property type="match status" value="1"/>
</dbReference>
<reference evidence="3" key="1">
    <citation type="journal article" date="2019" name="Int. J. Syst. Evol. Microbiol.">
        <title>The Global Catalogue of Microorganisms (GCM) 10K type strain sequencing project: providing services to taxonomists for standard genome sequencing and annotation.</title>
        <authorList>
            <consortium name="The Broad Institute Genomics Platform"/>
            <consortium name="The Broad Institute Genome Sequencing Center for Infectious Disease"/>
            <person name="Wu L."/>
            <person name="Ma J."/>
        </authorList>
    </citation>
    <scope>NUCLEOTIDE SEQUENCE [LARGE SCALE GENOMIC DNA]</scope>
    <source>
        <strain evidence="3">CGMCC 4.7645</strain>
    </source>
</reference>
<dbReference type="SMART" id="SM00421">
    <property type="entry name" value="HTH_LUXR"/>
    <property type="match status" value="1"/>
</dbReference>
<dbReference type="CDD" id="cd06170">
    <property type="entry name" value="LuxR_C_like"/>
    <property type="match status" value="1"/>
</dbReference>
<dbReference type="Gene3D" id="1.10.10.10">
    <property type="entry name" value="Winged helix-like DNA-binding domain superfamily/Winged helix DNA-binding domain"/>
    <property type="match status" value="1"/>
</dbReference>
<comment type="caution">
    <text evidence="2">The sequence shown here is derived from an EMBL/GenBank/DDBJ whole genome shotgun (WGS) entry which is preliminary data.</text>
</comment>
<dbReference type="Proteomes" id="UP001597417">
    <property type="component" value="Unassembled WGS sequence"/>
</dbReference>
<evidence type="ECO:0000313" key="2">
    <source>
        <dbReference type="EMBL" id="MFD2421881.1"/>
    </source>
</evidence>
<dbReference type="InterPro" id="IPR027417">
    <property type="entry name" value="P-loop_NTPase"/>
</dbReference>
<dbReference type="SUPFAM" id="SSF46894">
    <property type="entry name" value="C-terminal effector domain of the bipartite response regulators"/>
    <property type="match status" value="1"/>
</dbReference>
<dbReference type="Pfam" id="PF00196">
    <property type="entry name" value="GerE"/>
    <property type="match status" value="1"/>
</dbReference>
<proteinExistence type="predicted"/>
<sequence>MPVRTVGNLPAEISSFVGRRRSSAEVKRVLSSSRLVTLTGVGGVGKSRLALHVARDVRRAFPDGEWLVELAGLRDPALLVHTVATGMALPAQTSREPLAALLEYVADKRLLIVLDNCEHVLEASARLLNVLLPAAPGVQVLATSREPLRVAGEQVWMVPPLSLPRGDGPAGSRSPADSPGRYEALALFAERAAAVAPGFRVTAENEAAVARLCQRLDGLPLAIELAAVWLRVLPVEELLVRLENRYDLLTTGYRGGLAHHETLQAAVEWSFDLCSPAEKTLWTRLSVFAGGCDLDAVESVCAGDGLDAEQVFTAVAGLVDKSVLVSVPEQHGGPARYSMLATIRQFGRQRLRDGDDHGAEVVLRRRHRDYYLGLAERADRDVLGPRQWDWVMRIRAEQANLWAAFEFCLTQPGEGRAALRMVRALWFPWTVCGVTPSGRHLDRALALDTQPTPERAKALWVGGWLRERQGDPRSATSMLQECAALARRFNDRRTQAYAAQFLARAAINQNDLAGALRLNDQAMAWHRAERGWPLAAMASYPIHSTIHCALGNTSEAIAVAKEGRAICEHHGDQWVLSWILWALGLAQLVEGDVRVATTHMREALRLKGLFADSAGIASCIDTLALAAASSGDAERVARLLGAAEERWKPIGRPLTSMDFLLERRARAQAEARAALGDQAFEAACQHGRHLTADEAVAYALGKIPAPAVAKAVSPLTPREDQVARLVAQGLSNKDIAGTLVISQRTAETHVEHILVKLGFTSRTQVATWLSSSADQ</sequence>
<dbReference type="InterPro" id="IPR036388">
    <property type="entry name" value="WH-like_DNA-bd_sf"/>
</dbReference>
<feature type="domain" description="HTH luxR-type" evidence="1">
    <location>
        <begin position="708"/>
        <end position="773"/>
    </location>
</feature>
<gene>
    <name evidence="2" type="ORF">ACFSXZ_36690</name>
</gene>
<accession>A0ABW5GAF4</accession>
<dbReference type="InterPro" id="IPR049945">
    <property type="entry name" value="AAA_22"/>
</dbReference>
<dbReference type="PANTHER" id="PTHR47691:SF3">
    <property type="entry name" value="HTH-TYPE TRANSCRIPTIONAL REGULATOR RV0890C-RELATED"/>
    <property type="match status" value="1"/>
</dbReference>
<name>A0ABW5GAF4_9PSEU</name>
<dbReference type="InterPro" id="IPR000792">
    <property type="entry name" value="Tscrpt_reg_LuxR_C"/>
</dbReference>
<dbReference type="EMBL" id="JBHUKR010000023">
    <property type="protein sequence ID" value="MFD2421881.1"/>
    <property type="molecule type" value="Genomic_DNA"/>
</dbReference>
<dbReference type="PROSITE" id="PS50043">
    <property type="entry name" value="HTH_LUXR_2"/>
    <property type="match status" value="1"/>
</dbReference>
<dbReference type="Gene3D" id="3.40.50.300">
    <property type="entry name" value="P-loop containing nucleotide triphosphate hydrolases"/>
    <property type="match status" value="1"/>
</dbReference>